<keyword evidence="12 14" id="KW-0067">ATP-binding</keyword>
<evidence type="ECO:0000256" key="16">
    <source>
        <dbReference type="PIRSR" id="PIRSR006135-2"/>
    </source>
</evidence>
<comment type="function">
    <text evidence="4 14">Catalyzes ATP-dependent phosphorylation of adenosylcobinamide and addition of GMP to adenosylcobinamide phosphate.</text>
</comment>
<evidence type="ECO:0000256" key="5">
    <source>
        <dbReference type="ARBA" id="ARBA00004692"/>
    </source>
</evidence>
<feature type="binding site" evidence="16">
    <location>
        <begin position="53"/>
        <end position="56"/>
    </location>
    <ligand>
        <name>GTP</name>
        <dbReference type="ChEBI" id="CHEBI:37565"/>
    </ligand>
</feature>
<evidence type="ECO:0000256" key="1">
    <source>
        <dbReference type="ARBA" id="ARBA00000312"/>
    </source>
</evidence>
<dbReference type="Gene3D" id="3.40.50.300">
    <property type="entry name" value="P-loop containing nucleotide triphosphate hydrolases"/>
    <property type="match status" value="1"/>
</dbReference>
<dbReference type="InterPro" id="IPR003203">
    <property type="entry name" value="CobU/CobP"/>
</dbReference>
<protein>
    <recommendedName>
        <fullName evidence="14">Bifunctional adenosylcobalamin biosynthesis protein</fullName>
        <ecNumber evidence="14">2.7.1.156</ecNumber>
        <ecNumber evidence="14">2.7.7.62</ecNumber>
    </recommendedName>
</protein>
<feature type="binding site" evidence="16">
    <location>
        <position position="86"/>
    </location>
    <ligand>
        <name>GTP</name>
        <dbReference type="ChEBI" id="CHEBI:37565"/>
    </ligand>
</feature>
<dbReference type="EC" id="2.7.7.62" evidence="14"/>
<proteinExistence type="inferred from homology"/>
<comment type="catalytic activity">
    <reaction evidence="1 14">
        <text>adenosylcob(III)inamide + ATP = adenosylcob(III)inamide phosphate + ADP + H(+)</text>
        <dbReference type="Rhea" id="RHEA:15769"/>
        <dbReference type="ChEBI" id="CHEBI:2480"/>
        <dbReference type="ChEBI" id="CHEBI:15378"/>
        <dbReference type="ChEBI" id="CHEBI:30616"/>
        <dbReference type="ChEBI" id="CHEBI:58502"/>
        <dbReference type="ChEBI" id="CHEBI:456216"/>
        <dbReference type="EC" id="2.7.1.156"/>
    </reaction>
</comment>
<evidence type="ECO:0000256" key="3">
    <source>
        <dbReference type="ARBA" id="ARBA00001522"/>
    </source>
</evidence>
<keyword evidence="11 14" id="KW-0418">Kinase</keyword>
<dbReference type="PANTHER" id="PTHR34848">
    <property type="match status" value="1"/>
</dbReference>
<dbReference type="PANTHER" id="PTHR34848:SF1">
    <property type="entry name" value="BIFUNCTIONAL ADENOSYLCOBALAMIN BIOSYNTHESIS PROTEIN COBU"/>
    <property type="match status" value="1"/>
</dbReference>
<feature type="binding site" evidence="16">
    <location>
        <begin position="7"/>
        <end position="14"/>
    </location>
    <ligand>
        <name>GTP</name>
        <dbReference type="ChEBI" id="CHEBI:37565"/>
    </ligand>
</feature>
<dbReference type="NCBIfam" id="NF004469">
    <property type="entry name" value="PRK05800.1"/>
    <property type="match status" value="1"/>
</dbReference>
<dbReference type="GO" id="GO:0005525">
    <property type="term" value="F:GTP binding"/>
    <property type="evidence" value="ECO:0007669"/>
    <property type="project" value="UniProtKB-UniRule"/>
</dbReference>
<gene>
    <name evidence="17" type="primary">cobU_3</name>
    <name evidence="17" type="ORF">NCTC12282_04036</name>
</gene>
<evidence type="ECO:0000256" key="12">
    <source>
        <dbReference type="ARBA" id="ARBA00022840"/>
    </source>
</evidence>
<keyword evidence="10 14" id="KW-0547">Nucleotide-binding</keyword>
<keyword evidence="13 14" id="KW-0342">GTP-binding</keyword>
<dbReference type="GO" id="GO:0008820">
    <property type="term" value="F:cobinamide phosphate guanylyltransferase activity"/>
    <property type="evidence" value="ECO:0007669"/>
    <property type="project" value="UniProtKB-UniRule"/>
</dbReference>
<comment type="pathway">
    <text evidence="5 14">Cofactor biosynthesis; adenosylcobalamin biosynthesis; adenosylcobalamin from cob(II)yrinate a,c-diamide: step 6/7.</text>
</comment>
<evidence type="ECO:0000256" key="10">
    <source>
        <dbReference type="ARBA" id="ARBA00022741"/>
    </source>
</evidence>
<dbReference type="AlphaFoldDB" id="A0A484ZQB8"/>
<reference evidence="17 18" key="1">
    <citation type="submission" date="2019-03" db="EMBL/GenBank/DDBJ databases">
        <authorList>
            <consortium name="Pathogen Informatics"/>
        </authorList>
    </citation>
    <scope>NUCLEOTIDE SEQUENCE [LARGE SCALE GENOMIC DNA]</scope>
    <source>
        <strain evidence="17 18">NCTC12282</strain>
    </source>
</reference>
<comment type="pathway">
    <text evidence="6 14">Cofactor biosynthesis; adenosylcobalamin biosynthesis; adenosylcobalamin from cob(II)yrinate a,c-diamide: step 5/7.</text>
</comment>
<evidence type="ECO:0000256" key="13">
    <source>
        <dbReference type="ARBA" id="ARBA00023134"/>
    </source>
</evidence>
<evidence type="ECO:0000256" key="15">
    <source>
        <dbReference type="PIRSR" id="PIRSR006135-1"/>
    </source>
</evidence>
<organism evidence="17 18">
    <name type="scientific">Budvicia aquatica</name>
    <dbReference type="NCBI Taxonomy" id="82979"/>
    <lineage>
        <taxon>Bacteria</taxon>
        <taxon>Pseudomonadati</taxon>
        <taxon>Pseudomonadota</taxon>
        <taxon>Gammaproteobacteria</taxon>
        <taxon>Enterobacterales</taxon>
        <taxon>Budviciaceae</taxon>
        <taxon>Budvicia</taxon>
    </lineage>
</organism>
<dbReference type="EC" id="2.7.1.156" evidence="14"/>
<keyword evidence="9 14" id="KW-0808">Transferase</keyword>
<name>A0A484ZQB8_9GAMM</name>
<evidence type="ECO:0000256" key="7">
    <source>
        <dbReference type="ARBA" id="ARBA00007490"/>
    </source>
</evidence>
<dbReference type="FunFam" id="3.40.50.300:FF:000632">
    <property type="entry name" value="Bifunctional adenosylcobalamin biosynthesis protein"/>
    <property type="match status" value="1"/>
</dbReference>
<dbReference type="InterPro" id="IPR027417">
    <property type="entry name" value="P-loop_NTPase"/>
</dbReference>
<feature type="binding site" evidence="16">
    <location>
        <position position="64"/>
    </location>
    <ligand>
        <name>GTP</name>
        <dbReference type="ChEBI" id="CHEBI:37565"/>
    </ligand>
</feature>
<evidence type="ECO:0000313" key="17">
    <source>
        <dbReference type="EMBL" id="VFS49603.1"/>
    </source>
</evidence>
<evidence type="ECO:0000256" key="11">
    <source>
        <dbReference type="ARBA" id="ARBA00022777"/>
    </source>
</evidence>
<dbReference type="GO" id="GO:0005524">
    <property type="term" value="F:ATP binding"/>
    <property type="evidence" value="ECO:0007669"/>
    <property type="project" value="UniProtKB-UniRule"/>
</dbReference>
<evidence type="ECO:0000256" key="4">
    <source>
        <dbReference type="ARBA" id="ARBA00003889"/>
    </source>
</evidence>
<dbReference type="PIRSF" id="PIRSF006135">
    <property type="entry name" value="CobU"/>
    <property type="match status" value="1"/>
</dbReference>
<dbReference type="CDD" id="cd00544">
    <property type="entry name" value="CobU"/>
    <property type="match status" value="1"/>
</dbReference>
<evidence type="ECO:0000256" key="14">
    <source>
        <dbReference type="PIRNR" id="PIRNR006135"/>
    </source>
</evidence>
<comment type="catalytic activity">
    <reaction evidence="3">
        <text>adenosylcob(III)inamide + GTP = adenosylcob(III)inamide phosphate + GDP + H(+)</text>
        <dbReference type="Rhea" id="RHEA:15765"/>
        <dbReference type="ChEBI" id="CHEBI:2480"/>
        <dbReference type="ChEBI" id="CHEBI:15378"/>
        <dbReference type="ChEBI" id="CHEBI:37565"/>
        <dbReference type="ChEBI" id="CHEBI:58189"/>
        <dbReference type="ChEBI" id="CHEBI:58502"/>
        <dbReference type="EC" id="2.7.1.156"/>
    </reaction>
</comment>
<comment type="similarity">
    <text evidence="7 14">Belongs to the CobU/CobP family.</text>
</comment>
<evidence type="ECO:0000256" key="9">
    <source>
        <dbReference type="ARBA" id="ARBA00022679"/>
    </source>
</evidence>
<sequence length="187" mass="20824">MMILVTGGARSGKSRLAEKMANQRAIRDGADVLYIATSVATDAEMTLRIEQHKQARPAHWKTHEGYRQLGNEIRQQSTNFPVIVLECITTMLTNLLFDQAGDADPEKLDYDAIEQRLSLEIDDLLQACASSESHIIIVTNELGCGIVPEYTLARRFLDIAGRVNQRLAEQAQEVHFVVSGIDMKIKG</sequence>
<comment type="catalytic activity">
    <reaction evidence="2 14">
        <text>adenosylcob(III)inamide phosphate + GTP + H(+) = adenosylcob(III)inamide-GDP + diphosphate</text>
        <dbReference type="Rhea" id="RHEA:22712"/>
        <dbReference type="ChEBI" id="CHEBI:15378"/>
        <dbReference type="ChEBI" id="CHEBI:33019"/>
        <dbReference type="ChEBI" id="CHEBI:37565"/>
        <dbReference type="ChEBI" id="CHEBI:58502"/>
        <dbReference type="ChEBI" id="CHEBI:60487"/>
        <dbReference type="EC" id="2.7.7.62"/>
    </reaction>
</comment>
<evidence type="ECO:0000256" key="6">
    <source>
        <dbReference type="ARBA" id="ARBA00005159"/>
    </source>
</evidence>
<dbReference type="SUPFAM" id="SSF52540">
    <property type="entry name" value="P-loop containing nucleoside triphosphate hydrolases"/>
    <property type="match status" value="1"/>
</dbReference>
<dbReference type="Pfam" id="PF02283">
    <property type="entry name" value="CobU"/>
    <property type="match status" value="1"/>
</dbReference>
<dbReference type="UniPathway" id="UPA00148">
    <property type="reaction ID" value="UER00236"/>
</dbReference>
<dbReference type="EMBL" id="CAADJA010000002">
    <property type="protein sequence ID" value="VFS49603.1"/>
    <property type="molecule type" value="Genomic_DNA"/>
</dbReference>
<evidence type="ECO:0000313" key="18">
    <source>
        <dbReference type="Proteomes" id="UP000373449"/>
    </source>
</evidence>
<keyword evidence="8 14" id="KW-0169">Cobalamin biosynthesis</keyword>
<dbReference type="GO" id="GO:0043752">
    <property type="term" value="F:adenosylcobinamide kinase activity"/>
    <property type="evidence" value="ECO:0007669"/>
    <property type="project" value="UniProtKB-EC"/>
</dbReference>
<accession>A0A484ZQB8</accession>
<dbReference type="Proteomes" id="UP000373449">
    <property type="component" value="Unassembled WGS sequence"/>
</dbReference>
<evidence type="ECO:0000256" key="8">
    <source>
        <dbReference type="ARBA" id="ARBA00022573"/>
    </source>
</evidence>
<evidence type="ECO:0000256" key="2">
    <source>
        <dbReference type="ARBA" id="ARBA00000711"/>
    </source>
</evidence>
<dbReference type="GO" id="GO:0009236">
    <property type="term" value="P:cobalamin biosynthetic process"/>
    <property type="evidence" value="ECO:0007669"/>
    <property type="project" value="UniProtKB-UniRule"/>
</dbReference>
<feature type="active site" description="GMP-histidine intermediate" evidence="15">
    <location>
        <position position="52"/>
    </location>
</feature>
<feature type="binding site" evidence="16">
    <location>
        <begin position="36"/>
        <end position="38"/>
    </location>
    <ligand>
        <name>GTP</name>
        <dbReference type="ChEBI" id="CHEBI:37565"/>
    </ligand>
</feature>